<accession>A0A0C3IEZ8</accession>
<dbReference type="HOGENOM" id="CLU_146177_1_0_1"/>
<evidence type="ECO:0000313" key="2">
    <source>
        <dbReference type="Proteomes" id="UP000054217"/>
    </source>
</evidence>
<dbReference type="OrthoDB" id="2693386at2759"/>
<reference evidence="2" key="2">
    <citation type="submission" date="2015-01" db="EMBL/GenBank/DDBJ databases">
        <title>Evolutionary Origins and Diversification of the Mycorrhizal Mutualists.</title>
        <authorList>
            <consortium name="DOE Joint Genome Institute"/>
            <consortium name="Mycorrhizal Genomics Consortium"/>
            <person name="Kohler A."/>
            <person name="Kuo A."/>
            <person name="Nagy L.G."/>
            <person name="Floudas D."/>
            <person name="Copeland A."/>
            <person name="Barry K.W."/>
            <person name="Cichocki N."/>
            <person name="Veneault-Fourrey C."/>
            <person name="LaButti K."/>
            <person name="Lindquist E.A."/>
            <person name="Lipzen A."/>
            <person name="Lundell T."/>
            <person name="Morin E."/>
            <person name="Murat C."/>
            <person name="Riley R."/>
            <person name="Ohm R."/>
            <person name="Sun H."/>
            <person name="Tunlid A."/>
            <person name="Henrissat B."/>
            <person name="Grigoriev I.V."/>
            <person name="Hibbett D.S."/>
            <person name="Martin F."/>
        </authorList>
    </citation>
    <scope>NUCLEOTIDE SEQUENCE [LARGE SCALE GENOMIC DNA]</scope>
    <source>
        <strain evidence="2">Marx 270</strain>
    </source>
</reference>
<organism evidence="1 2">
    <name type="scientific">Pisolithus tinctorius Marx 270</name>
    <dbReference type="NCBI Taxonomy" id="870435"/>
    <lineage>
        <taxon>Eukaryota</taxon>
        <taxon>Fungi</taxon>
        <taxon>Dikarya</taxon>
        <taxon>Basidiomycota</taxon>
        <taxon>Agaricomycotina</taxon>
        <taxon>Agaricomycetes</taxon>
        <taxon>Agaricomycetidae</taxon>
        <taxon>Boletales</taxon>
        <taxon>Sclerodermatineae</taxon>
        <taxon>Pisolithaceae</taxon>
        <taxon>Pisolithus</taxon>
    </lineage>
</organism>
<dbReference type="AlphaFoldDB" id="A0A0C3IEZ8"/>
<proteinExistence type="predicted"/>
<evidence type="ECO:0000313" key="1">
    <source>
        <dbReference type="EMBL" id="KIN95622.1"/>
    </source>
</evidence>
<dbReference type="InParanoid" id="A0A0C3IEZ8"/>
<keyword evidence="2" id="KW-1185">Reference proteome</keyword>
<sequence>MLLFVVRFHEDHQVVDIDHKDVLHVTEDVIHHILEGRRRVAETEVHDQWFICPFMSDEGSLPFVSFLYTNIVVSPSEIHLGEELTALELLINKLRNERERVRILDCMFIKIPVVLYHMLLPIFLWNEEHWRGLW</sequence>
<reference evidence="1 2" key="1">
    <citation type="submission" date="2014-04" db="EMBL/GenBank/DDBJ databases">
        <authorList>
            <consortium name="DOE Joint Genome Institute"/>
            <person name="Kuo A."/>
            <person name="Kohler A."/>
            <person name="Costa M.D."/>
            <person name="Nagy L.G."/>
            <person name="Floudas D."/>
            <person name="Copeland A."/>
            <person name="Barry K.W."/>
            <person name="Cichocki N."/>
            <person name="Veneault-Fourrey C."/>
            <person name="LaButti K."/>
            <person name="Lindquist E.A."/>
            <person name="Lipzen A."/>
            <person name="Lundell T."/>
            <person name="Morin E."/>
            <person name="Murat C."/>
            <person name="Sun H."/>
            <person name="Tunlid A."/>
            <person name="Henrissat B."/>
            <person name="Grigoriev I.V."/>
            <person name="Hibbett D.S."/>
            <person name="Martin F."/>
            <person name="Nordberg H.P."/>
            <person name="Cantor M.N."/>
            <person name="Hua S.X."/>
        </authorList>
    </citation>
    <scope>NUCLEOTIDE SEQUENCE [LARGE SCALE GENOMIC DNA]</scope>
    <source>
        <strain evidence="1 2">Marx 270</strain>
    </source>
</reference>
<name>A0A0C3IEZ8_PISTI</name>
<dbReference type="Proteomes" id="UP000054217">
    <property type="component" value="Unassembled WGS sequence"/>
</dbReference>
<dbReference type="EMBL" id="KN832063">
    <property type="protein sequence ID" value="KIN95622.1"/>
    <property type="molecule type" value="Genomic_DNA"/>
</dbReference>
<protein>
    <submittedName>
        <fullName evidence="1">Uncharacterized protein</fullName>
    </submittedName>
</protein>
<gene>
    <name evidence="1" type="ORF">M404DRAFT_165405</name>
</gene>